<name>A0A443NVX7_9MAGN</name>
<dbReference type="Proteomes" id="UP000283530">
    <property type="component" value="Unassembled WGS sequence"/>
</dbReference>
<accession>A0A443NVX7</accession>
<reference evidence="2 3" key="1">
    <citation type="journal article" date="2019" name="Nat. Plants">
        <title>Stout camphor tree genome fills gaps in understanding of flowering plant genome evolution.</title>
        <authorList>
            <person name="Chaw S.M."/>
            <person name="Liu Y.C."/>
            <person name="Wu Y.W."/>
            <person name="Wang H.Y."/>
            <person name="Lin C.I."/>
            <person name="Wu C.S."/>
            <person name="Ke H.M."/>
            <person name="Chang L.Y."/>
            <person name="Hsu C.Y."/>
            <person name="Yang H.T."/>
            <person name="Sudianto E."/>
            <person name="Hsu M.H."/>
            <person name="Wu K.P."/>
            <person name="Wang L.N."/>
            <person name="Leebens-Mack J.H."/>
            <person name="Tsai I.J."/>
        </authorList>
    </citation>
    <scope>NUCLEOTIDE SEQUENCE [LARGE SCALE GENOMIC DNA]</scope>
    <source>
        <strain evidence="3">cv. Chaw 1501</strain>
        <tissue evidence="2">Young leaves</tissue>
    </source>
</reference>
<dbReference type="PANTHER" id="PTHR33789:SF11">
    <property type="entry name" value="OS05G0202300 PROTEIN"/>
    <property type="match status" value="1"/>
</dbReference>
<sequence length="312" mass="35119">MEHEEEQQKGKWAGKFTAKLTGPKADQIWPFFQDYCNFHKWHPTVDVCQHVEGEQGQPGCVRYCAGTLSSSDGGEETISWVKEKLVAIDPIGRTLTYEIIDNNAGLGAYVATFAVLPEPDDGCTIEWSFEADPVEVYIRVMRRRRRRRRSSSSSSSAMEHQEEQQQGKWAGKFTAKLTGPKADQIWPFFQDYCNFHKWHPTADVCQHVEGEQGQPGCVRYCAGTLSSSDDPIGRTLTYEIIDNNVGFGAYVATVAVLPEPDDGCTIEWSFEADPIEGWTREALVSYLIESTFQEVVKRMEEDALGLGQKKSQ</sequence>
<evidence type="ECO:0000313" key="2">
    <source>
        <dbReference type="EMBL" id="RWR82697.1"/>
    </source>
</evidence>
<dbReference type="EMBL" id="QPKB01000004">
    <property type="protein sequence ID" value="RWR82697.1"/>
    <property type="molecule type" value="Genomic_DNA"/>
</dbReference>
<organism evidence="2 3">
    <name type="scientific">Cinnamomum micranthum f. kanehirae</name>
    <dbReference type="NCBI Taxonomy" id="337451"/>
    <lineage>
        <taxon>Eukaryota</taxon>
        <taxon>Viridiplantae</taxon>
        <taxon>Streptophyta</taxon>
        <taxon>Embryophyta</taxon>
        <taxon>Tracheophyta</taxon>
        <taxon>Spermatophyta</taxon>
        <taxon>Magnoliopsida</taxon>
        <taxon>Magnoliidae</taxon>
        <taxon>Laurales</taxon>
        <taxon>Lauraceae</taxon>
        <taxon>Cinnamomum</taxon>
    </lineage>
</organism>
<dbReference type="InterPro" id="IPR053249">
    <property type="entry name" value="LFS"/>
</dbReference>
<protein>
    <submittedName>
        <fullName evidence="2">Polyketide_cyc2 domain-containing protein</fullName>
    </submittedName>
</protein>
<dbReference type="PANTHER" id="PTHR33789">
    <property type="entry name" value="LACHRYMATORY-FACTOR SYNTHASE"/>
    <property type="match status" value="1"/>
</dbReference>
<dbReference type="STRING" id="337451.A0A443NVX7"/>
<keyword evidence="3" id="KW-1185">Reference proteome</keyword>
<dbReference type="Pfam" id="PF10604">
    <property type="entry name" value="Polyketide_cyc2"/>
    <property type="match status" value="2"/>
</dbReference>
<gene>
    <name evidence="2" type="ORF">CKAN_01142600</name>
</gene>
<proteinExistence type="predicted"/>
<dbReference type="CDD" id="cd07821">
    <property type="entry name" value="PYR_PYL_RCAR_like"/>
    <property type="match status" value="2"/>
</dbReference>
<dbReference type="AlphaFoldDB" id="A0A443NVX7"/>
<feature type="region of interest" description="Disordered" evidence="1">
    <location>
        <begin position="148"/>
        <end position="170"/>
    </location>
</feature>
<evidence type="ECO:0000256" key="1">
    <source>
        <dbReference type="SAM" id="MobiDB-lite"/>
    </source>
</evidence>
<comment type="caution">
    <text evidence="2">The sequence shown here is derived from an EMBL/GenBank/DDBJ whole genome shotgun (WGS) entry which is preliminary data.</text>
</comment>
<dbReference type="OrthoDB" id="1928994at2759"/>
<evidence type="ECO:0000313" key="3">
    <source>
        <dbReference type="Proteomes" id="UP000283530"/>
    </source>
</evidence>
<dbReference type="InterPro" id="IPR019587">
    <property type="entry name" value="Polyketide_cyclase/dehydratase"/>
</dbReference>
<dbReference type="SUPFAM" id="SSF55961">
    <property type="entry name" value="Bet v1-like"/>
    <property type="match status" value="2"/>
</dbReference>
<dbReference type="Gene3D" id="3.30.530.20">
    <property type="match status" value="2"/>
</dbReference>
<dbReference type="InterPro" id="IPR023393">
    <property type="entry name" value="START-like_dom_sf"/>
</dbReference>